<dbReference type="InterPro" id="IPR025144">
    <property type="entry name" value="DUF4085"/>
</dbReference>
<organism evidence="1 2">
    <name type="scientific">Aeribacillus alveayuensis</name>
    <dbReference type="NCBI Taxonomy" id="279215"/>
    <lineage>
        <taxon>Bacteria</taxon>
        <taxon>Bacillati</taxon>
        <taxon>Bacillota</taxon>
        <taxon>Bacilli</taxon>
        <taxon>Bacillales</taxon>
        <taxon>Bacillaceae</taxon>
        <taxon>Aeribacillus</taxon>
    </lineage>
</organism>
<dbReference type="Pfam" id="PF13315">
    <property type="entry name" value="DUF4085"/>
    <property type="match status" value="1"/>
</dbReference>
<protein>
    <submittedName>
        <fullName evidence="1">Phenolic acid decarboxylase</fullName>
    </submittedName>
</protein>
<dbReference type="RefSeq" id="WP_419152535.1">
    <property type="nucleotide sequence ID" value="NZ_JAUSTR010000016.1"/>
</dbReference>
<dbReference type="EMBL" id="JAUSTR010000016">
    <property type="protein sequence ID" value="MDQ0163460.1"/>
    <property type="molecule type" value="Genomic_DNA"/>
</dbReference>
<dbReference type="Proteomes" id="UP001225646">
    <property type="component" value="Unassembled WGS sequence"/>
</dbReference>
<accession>A0ABT9VRF0</accession>
<comment type="caution">
    <text evidence="1">The sequence shown here is derived from an EMBL/GenBank/DDBJ whole genome shotgun (WGS) entry which is preliminary data.</text>
</comment>
<name>A0ABT9VRF0_9BACI</name>
<gene>
    <name evidence="1" type="ORF">J2S06_002543</name>
</gene>
<reference evidence="1 2" key="1">
    <citation type="submission" date="2023-07" db="EMBL/GenBank/DDBJ databases">
        <title>Genomic Encyclopedia of Type Strains, Phase IV (KMG-IV): sequencing the most valuable type-strain genomes for metagenomic binning, comparative biology and taxonomic classification.</title>
        <authorList>
            <person name="Goeker M."/>
        </authorList>
    </citation>
    <scope>NUCLEOTIDE SEQUENCE [LARGE SCALE GENOMIC DNA]</scope>
    <source>
        <strain evidence="1 2">DSM 19092</strain>
    </source>
</reference>
<evidence type="ECO:0000313" key="1">
    <source>
        <dbReference type="EMBL" id="MDQ0163460.1"/>
    </source>
</evidence>
<proteinExistence type="predicted"/>
<evidence type="ECO:0000313" key="2">
    <source>
        <dbReference type="Proteomes" id="UP001225646"/>
    </source>
</evidence>
<keyword evidence="2" id="KW-1185">Reference proteome</keyword>
<sequence>MKFFTKDWYKEMQIHGFLVFPETKEEWDGTIACYKEEGIDKKVIPCLA</sequence>